<gene>
    <name evidence="1" type="ORF">PXEA_LOCUS31541</name>
</gene>
<sequence length="165" mass="18216">MSAASLIFRFLALSPYEASLSAAFQSIVWPVMAMCSASSNLSVFFAQFNGQKSKTTTLLRYPVRPSYESLPSVFSNGMRGLPVSVPQLSGLAERQICPFASLYLRTLSCLLLALTPPHLLRRRWAEKGGSSPSWATGQVNVYIAQPHRDIGVWTSKQLCYARPQL</sequence>
<dbReference type="AlphaFoldDB" id="A0A3S5FGH0"/>
<dbReference type="EMBL" id="CAAALY010256894">
    <property type="protein sequence ID" value="VEL38101.1"/>
    <property type="molecule type" value="Genomic_DNA"/>
</dbReference>
<dbReference type="Proteomes" id="UP000784294">
    <property type="component" value="Unassembled WGS sequence"/>
</dbReference>
<evidence type="ECO:0000313" key="2">
    <source>
        <dbReference type="Proteomes" id="UP000784294"/>
    </source>
</evidence>
<name>A0A3S5FGH0_9PLAT</name>
<evidence type="ECO:0000313" key="1">
    <source>
        <dbReference type="EMBL" id="VEL38101.1"/>
    </source>
</evidence>
<organism evidence="1 2">
    <name type="scientific">Protopolystoma xenopodis</name>
    <dbReference type="NCBI Taxonomy" id="117903"/>
    <lineage>
        <taxon>Eukaryota</taxon>
        <taxon>Metazoa</taxon>
        <taxon>Spiralia</taxon>
        <taxon>Lophotrochozoa</taxon>
        <taxon>Platyhelminthes</taxon>
        <taxon>Monogenea</taxon>
        <taxon>Polyopisthocotylea</taxon>
        <taxon>Polystomatidea</taxon>
        <taxon>Polystomatidae</taxon>
        <taxon>Protopolystoma</taxon>
    </lineage>
</organism>
<keyword evidence="2" id="KW-1185">Reference proteome</keyword>
<accession>A0A3S5FGH0</accession>
<proteinExistence type="predicted"/>
<reference evidence="1" key="1">
    <citation type="submission" date="2018-11" db="EMBL/GenBank/DDBJ databases">
        <authorList>
            <consortium name="Pathogen Informatics"/>
        </authorList>
    </citation>
    <scope>NUCLEOTIDE SEQUENCE</scope>
</reference>
<protein>
    <submittedName>
        <fullName evidence="1">Uncharacterized protein</fullName>
    </submittedName>
</protein>
<comment type="caution">
    <text evidence="1">The sequence shown here is derived from an EMBL/GenBank/DDBJ whole genome shotgun (WGS) entry which is preliminary data.</text>
</comment>